<evidence type="ECO:0000313" key="4">
    <source>
        <dbReference type="EMBL" id="KAF2455531.1"/>
    </source>
</evidence>
<feature type="compositionally biased region" description="Low complexity" evidence="2">
    <location>
        <begin position="265"/>
        <end position="275"/>
    </location>
</feature>
<dbReference type="PANTHER" id="PTHR28583:SF1">
    <property type="entry name" value="ACID CERAMIDASE"/>
    <property type="match status" value="1"/>
</dbReference>
<evidence type="ECO:0000256" key="2">
    <source>
        <dbReference type="SAM" id="MobiDB-lite"/>
    </source>
</evidence>
<sequence length="475" mass="51539">MAKPPRYSVDMSVAPRDRYDAVARRFKAEIAHLPSLFAEVIEEFVLGLGQALGMRNGLPISAAVVIRVAKLVFRRMYSKEEEEELRGISERTGVGVSVLIAFNVLVDTFFGCSSGGARVRSKKGKSRMLHFRTLDWGMEGLRRMVVLLEFRERVGGDVVAQSVTYAGYVGVLTGVRKGLSISLNARPTHNNSHSFVANVRFYLHLLLVVFGRRPPISSIIRSYLVPTPTSSDSPSTASPTTDPATGTSSAIANEQSPTTVHPRRTSSTATAASTTSSAAPLILRLSPDSTVKPNADLPPRAAQSLLTILTTLPAIPTTAAYLILSNGHATAVMEKDLRDAVTRSSTSFVVCANHDEGMAELGQEGDSDGAAEKKVKMPERSWLANSASVGMEEILKESVSRAETIRRRWKRAVGNKKGVGTEKEREEMAGEGDVVRLVSKSPINEVGITHFAAVMDPDVGRVVWCRVRTDSVEYE</sequence>
<evidence type="ECO:0000313" key="5">
    <source>
        <dbReference type="Proteomes" id="UP000799766"/>
    </source>
</evidence>
<name>A0A6A6NUZ4_9PEZI</name>
<dbReference type="EMBL" id="MU001686">
    <property type="protein sequence ID" value="KAF2455531.1"/>
    <property type="molecule type" value="Genomic_DNA"/>
</dbReference>
<organism evidence="4 5">
    <name type="scientific">Lineolata rhizophorae</name>
    <dbReference type="NCBI Taxonomy" id="578093"/>
    <lineage>
        <taxon>Eukaryota</taxon>
        <taxon>Fungi</taxon>
        <taxon>Dikarya</taxon>
        <taxon>Ascomycota</taxon>
        <taxon>Pezizomycotina</taxon>
        <taxon>Dothideomycetes</taxon>
        <taxon>Dothideomycetes incertae sedis</taxon>
        <taxon>Lineolatales</taxon>
        <taxon>Lineolataceae</taxon>
        <taxon>Lineolata</taxon>
    </lineage>
</organism>
<dbReference type="GO" id="GO:0017040">
    <property type="term" value="F:N-acylsphingosine amidohydrolase activity"/>
    <property type="evidence" value="ECO:0007669"/>
    <property type="project" value="UniProtKB-EC"/>
</dbReference>
<protein>
    <recommendedName>
        <fullName evidence="1">ceramidase</fullName>
        <ecNumber evidence="1">3.5.1.23</ecNumber>
    </recommendedName>
</protein>
<dbReference type="OrthoDB" id="5273684at2759"/>
<feature type="compositionally biased region" description="Low complexity" evidence="2">
    <location>
        <begin position="226"/>
        <end position="250"/>
    </location>
</feature>
<dbReference type="Proteomes" id="UP000799766">
    <property type="component" value="Unassembled WGS sequence"/>
</dbReference>
<accession>A0A6A6NUZ4</accession>
<feature type="domain" description="Acid ceramidase N-terminal" evidence="3">
    <location>
        <begin position="3"/>
        <end position="45"/>
    </location>
</feature>
<evidence type="ECO:0000256" key="1">
    <source>
        <dbReference type="ARBA" id="ARBA00011891"/>
    </source>
</evidence>
<proteinExistence type="predicted"/>
<reference evidence="4" key="1">
    <citation type="journal article" date="2020" name="Stud. Mycol.">
        <title>101 Dothideomycetes genomes: a test case for predicting lifestyles and emergence of pathogens.</title>
        <authorList>
            <person name="Haridas S."/>
            <person name="Albert R."/>
            <person name="Binder M."/>
            <person name="Bloem J."/>
            <person name="Labutti K."/>
            <person name="Salamov A."/>
            <person name="Andreopoulos B."/>
            <person name="Baker S."/>
            <person name="Barry K."/>
            <person name="Bills G."/>
            <person name="Bluhm B."/>
            <person name="Cannon C."/>
            <person name="Castanera R."/>
            <person name="Culley D."/>
            <person name="Daum C."/>
            <person name="Ezra D."/>
            <person name="Gonzalez J."/>
            <person name="Henrissat B."/>
            <person name="Kuo A."/>
            <person name="Liang C."/>
            <person name="Lipzen A."/>
            <person name="Lutzoni F."/>
            <person name="Magnuson J."/>
            <person name="Mondo S."/>
            <person name="Nolan M."/>
            <person name="Ohm R."/>
            <person name="Pangilinan J."/>
            <person name="Park H.-J."/>
            <person name="Ramirez L."/>
            <person name="Alfaro M."/>
            <person name="Sun H."/>
            <person name="Tritt A."/>
            <person name="Yoshinaga Y."/>
            <person name="Zwiers L.-H."/>
            <person name="Turgeon B."/>
            <person name="Goodwin S."/>
            <person name="Spatafora J."/>
            <person name="Crous P."/>
            <person name="Grigoriev I."/>
        </authorList>
    </citation>
    <scope>NUCLEOTIDE SEQUENCE</scope>
    <source>
        <strain evidence="4">ATCC 16933</strain>
    </source>
</reference>
<gene>
    <name evidence="4" type="ORF">BDY21DRAFT_349603</name>
</gene>
<evidence type="ECO:0000259" key="3">
    <source>
        <dbReference type="Pfam" id="PF15508"/>
    </source>
</evidence>
<dbReference type="PANTHER" id="PTHR28583">
    <property type="entry name" value="ACID AMIDASE"/>
    <property type="match status" value="1"/>
</dbReference>
<feature type="region of interest" description="Disordered" evidence="2">
    <location>
        <begin position="226"/>
        <end position="275"/>
    </location>
</feature>
<dbReference type="AlphaFoldDB" id="A0A6A6NUZ4"/>
<dbReference type="EC" id="3.5.1.23" evidence="1"/>
<keyword evidence="5" id="KW-1185">Reference proteome</keyword>
<dbReference type="Pfam" id="PF15508">
    <property type="entry name" value="NAAA-beta"/>
    <property type="match status" value="1"/>
</dbReference>
<dbReference type="InterPro" id="IPR029130">
    <property type="entry name" value="Acid_ceramidase_N"/>
</dbReference>